<accession>A0AAQ1JWV0</accession>
<dbReference type="RefSeq" id="WP_074986464.1">
    <property type="nucleotide sequence ID" value="NZ_CADFGN010000003.1"/>
</dbReference>
<protein>
    <submittedName>
        <fullName evidence="1">Uncharacterized protein</fullName>
    </submittedName>
</protein>
<gene>
    <name evidence="1" type="ORF">SAMN05216550_117184</name>
</gene>
<dbReference type="AlphaFoldDB" id="A0AAQ1JWV0"/>
<proteinExistence type="predicted"/>
<dbReference type="EMBL" id="FNZM01000017">
    <property type="protein sequence ID" value="SEK09350.1"/>
    <property type="molecule type" value="Genomic_DNA"/>
</dbReference>
<comment type="caution">
    <text evidence="1">The sequence shown here is derived from an EMBL/GenBank/DDBJ whole genome shotgun (WGS) entry which is preliminary data.</text>
</comment>
<reference evidence="1 2" key="1">
    <citation type="submission" date="2016-10" db="EMBL/GenBank/DDBJ databases">
        <authorList>
            <person name="Varghese N."/>
            <person name="Submissions S."/>
        </authorList>
    </citation>
    <scope>NUCLEOTIDE SEQUENCE [LARGE SCALE GENOMIC DNA]</scope>
    <source>
        <strain evidence="1 2">LMG 22274</strain>
    </source>
</reference>
<dbReference type="Proteomes" id="UP000183529">
    <property type="component" value="Unassembled WGS sequence"/>
</dbReference>
<evidence type="ECO:0000313" key="1">
    <source>
        <dbReference type="EMBL" id="SEK09350.1"/>
    </source>
</evidence>
<sequence>MGFTVQRFHPLIRPGLYLGADGSAIPVFSQQSAWDSLCALHALASALKILGLIADPARIATRQRKIEAAIWRKATDIFQTGVTFTELADFIAGLDCGLRIKLFERGSHREVIPFIERELARKRLVIASFRVIGESHNHAALVIGVEGLEHGGRFEPHALLILDPAESLPGAFATGNARLDYADRKPGKARRVWRYGKYATAGETFSVVVNAALSIHVDKPLHPP</sequence>
<name>A0AAQ1JWV0_9BURK</name>
<organism evidence="1 2">
    <name type="scientific">Paraburkholderia tropica</name>
    <dbReference type="NCBI Taxonomy" id="92647"/>
    <lineage>
        <taxon>Bacteria</taxon>
        <taxon>Pseudomonadati</taxon>
        <taxon>Pseudomonadota</taxon>
        <taxon>Betaproteobacteria</taxon>
        <taxon>Burkholderiales</taxon>
        <taxon>Burkholderiaceae</taxon>
        <taxon>Paraburkholderia</taxon>
    </lineage>
</organism>
<evidence type="ECO:0000313" key="2">
    <source>
        <dbReference type="Proteomes" id="UP000183529"/>
    </source>
</evidence>